<dbReference type="OrthoDB" id="2062962at2"/>
<feature type="transmembrane region" description="Helical" evidence="1">
    <location>
        <begin position="12"/>
        <end position="32"/>
    </location>
</feature>
<keyword evidence="1" id="KW-0472">Membrane</keyword>
<keyword evidence="1" id="KW-0812">Transmembrane</keyword>
<accession>G5IN69</accession>
<reference evidence="2 3" key="1">
    <citation type="submission" date="2011-08" db="EMBL/GenBank/DDBJ databases">
        <title>The Genome Sequence of Clostridium hathewayi WAL-18680.</title>
        <authorList>
            <consortium name="The Broad Institute Genome Sequencing Platform"/>
            <person name="Earl A."/>
            <person name="Ward D."/>
            <person name="Feldgarden M."/>
            <person name="Gevers D."/>
            <person name="Finegold S.M."/>
            <person name="Summanen P.H."/>
            <person name="Molitoris D.R."/>
            <person name="Song M."/>
            <person name="Daigneault M."/>
            <person name="Allen-Vercoe E."/>
            <person name="Young S.K."/>
            <person name="Zeng Q."/>
            <person name="Gargeya S."/>
            <person name="Fitzgerald M."/>
            <person name="Haas B."/>
            <person name="Abouelleil A."/>
            <person name="Alvarado L."/>
            <person name="Arachchi H.M."/>
            <person name="Berlin A."/>
            <person name="Brown A."/>
            <person name="Chapman S.B."/>
            <person name="Chen Z."/>
            <person name="Dunbar C."/>
            <person name="Freedman E."/>
            <person name="Gearin G."/>
            <person name="Gellesch M."/>
            <person name="Goldberg J."/>
            <person name="Griggs A."/>
            <person name="Gujja S."/>
            <person name="Heiman D."/>
            <person name="Howarth C."/>
            <person name="Larson L."/>
            <person name="Lui A."/>
            <person name="MacDonald P.J.P."/>
            <person name="Montmayeur A."/>
            <person name="Murphy C."/>
            <person name="Neiman D."/>
            <person name="Pearson M."/>
            <person name="Priest M."/>
            <person name="Roberts A."/>
            <person name="Saif S."/>
            <person name="Shea T."/>
            <person name="Shenoy N."/>
            <person name="Sisk P."/>
            <person name="Stolte C."/>
            <person name="Sykes S."/>
            <person name="Wortman J."/>
            <person name="Nusbaum C."/>
            <person name="Birren B."/>
        </authorList>
    </citation>
    <scope>NUCLEOTIDE SEQUENCE [LARGE SCALE GENOMIC DNA]</scope>
    <source>
        <strain evidence="2 3">WAL-18680</strain>
    </source>
</reference>
<evidence type="ECO:0000313" key="3">
    <source>
        <dbReference type="Proteomes" id="UP000005384"/>
    </source>
</evidence>
<protein>
    <recommendedName>
        <fullName evidence="4">Stage II sporulation protein M</fullName>
    </recommendedName>
</protein>
<feature type="transmembrane region" description="Helical" evidence="1">
    <location>
        <begin position="152"/>
        <end position="177"/>
    </location>
</feature>
<dbReference type="AlphaFoldDB" id="G5IN69"/>
<keyword evidence="3" id="KW-1185">Reference proteome</keyword>
<evidence type="ECO:0000313" key="2">
    <source>
        <dbReference type="EMBL" id="EHI57040.1"/>
    </source>
</evidence>
<dbReference type="PATRIC" id="fig|742737.3.peg.4931"/>
<feature type="transmembrane region" description="Helical" evidence="1">
    <location>
        <begin position="76"/>
        <end position="103"/>
    </location>
</feature>
<dbReference type="RefSeq" id="WP_006782935.1">
    <property type="nucleotide sequence ID" value="NZ_CP040506.1"/>
</dbReference>
<keyword evidence="1" id="KW-1133">Transmembrane helix</keyword>
<dbReference type="HOGENOM" id="CLU_109274_0_0_9"/>
<dbReference type="EMBL" id="ADLN01000127">
    <property type="protein sequence ID" value="EHI57040.1"/>
    <property type="molecule type" value="Genomic_DNA"/>
</dbReference>
<gene>
    <name evidence="2" type="ORF">HMPREF9473_04947</name>
</gene>
<comment type="caution">
    <text evidence="2">The sequence shown here is derived from an EMBL/GenBank/DDBJ whole genome shotgun (WGS) entry which is preliminary data.</text>
</comment>
<sequence length="180" mass="19824">MKNRVTITYQDRLLICFLAGVLGGTIIANLLGGEMKQQIGYFDTLFLAEQGLNWEGKRQMWLYVLRQRGLEFLGGWLLSVTVFSIPGFYVLSLMAGGSIAVVLSVITVQKGVMGLVFYLASVMPHALCYLPIALILASWAGEEHHLLRPLGLSLLVLLLVVGTASEAWLSPVLLHFFTNV</sequence>
<dbReference type="Proteomes" id="UP000005384">
    <property type="component" value="Unassembled WGS sequence"/>
</dbReference>
<evidence type="ECO:0000256" key="1">
    <source>
        <dbReference type="SAM" id="Phobius"/>
    </source>
</evidence>
<evidence type="ECO:0008006" key="4">
    <source>
        <dbReference type="Google" id="ProtNLM"/>
    </source>
</evidence>
<organism evidence="2 3">
    <name type="scientific">Hungatella hathewayi WAL-18680</name>
    <dbReference type="NCBI Taxonomy" id="742737"/>
    <lineage>
        <taxon>Bacteria</taxon>
        <taxon>Bacillati</taxon>
        <taxon>Bacillota</taxon>
        <taxon>Clostridia</taxon>
        <taxon>Lachnospirales</taxon>
        <taxon>Lachnospiraceae</taxon>
        <taxon>Hungatella</taxon>
    </lineage>
</organism>
<name>G5IN69_9FIRM</name>
<proteinExistence type="predicted"/>
<feature type="transmembrane region" description="Helical" evidence="1">
    <location>
        <begin position="115"/>
        <end position="140"/>
    </location>
</feature>